<dbReference type="GO" id="GO:0015937">
    <property type="term" value="P:coenzyme A biosynthetic process"/>
    <property type="evidence" value="ECO:0007669"/>
    <property type="project" value="UniProtKB-UniRule"/>
</dbReference>
<evidence type="ECO:0000259" key="10">
    <source>
        <dbReference type="Pfam" id="PF01467"/>
    </source>
</evidence>
<evidence type="ECO:0000256" key="4">
    <source>
        <dbReference type="ARBA" id="ARBA00022741"/>
    </source>
</evidence>
<dbReference type="HAMAP" id="MF_00151">
    <property type="entry name" value="PPAT_bact"/>
    <property type="match status" value="1"/>
</dbReference>
<dbReference type="AlphaFoldDB" id="A0AAP4C585"/>
<dbReference type="Proteomes" id="UP001240483">
    <property type="component" value="Unassembled WGS sequence"/>
</dbReference>
<comment type="similarity">
    <text evidence="9">Belongs to the bacterial CoaD family.</text>
</comment>
<keyword evidence="3 9" id="KW-0548">Nucleotidyltransferase</keyword>
<dbReference type="CDD" id="cd02163">
    <property type="entry name" value="PPAT"/>
    <property type="match status" value="1"/>
</dbReference>
<protein>
    <recommendedName>
        <fullName evidence="9">Phosphopantetheine adenylyltransferase</fullName>
        <ecNumber evidence="9">2.7.7.3</ecNumber>
    </recommendedName>
    <alternativeName>
        <fullName evidence="9">Dephospho-CoA pyrophosphorylase</fullName>
    </alternativeName>
    <alternativeName>
        <fullName evidence="9">Pantetheine-phosphate adenylyltransferase</fullName>
        <shortName evidence="9">PPAT</shortName>
    </alternativeName>
</protein>
<feature type="site" description="Transition state stabilizer" evidence="9">
    <location>
        <position position="17"/>
    </location>
</feature>
<feature type="binding site" evidence="9">
    <location>
        <begin position="89"/>
        <end position="91"/>
    </location>
    <ligand>
        <name>ATP</name>
        <dbReference type="ChEBI" id="CHEBI:30616"/>
    </ligand>
</feature>
<dbReference type="PRINTS" id="PR01020">
    <property type="entry name" value="LPSBIOSNTHSS"/>
</dbReference>
<feature type="binding site" evidence="9">
    <location>
        <position position="99"/>
    </location>
    <ligand>
        <name>ATP</name>
        <dbReference type="ChEBI" id="CHEBI:30616"/>
    </ligand>
</feature>
<organism evidence="11 12">
    <name type="scientific">Pseudoglutamicibacter cumminsii</name>
    <dbReference type="NCBI Taxonomy" id="156979"/>
    <lineage>
        <taxon>Bacteria</taxon>
        <taxon>Bacillati</taxon>
        <taxon>Actinomycetota</taxon>
        <taxon>Actinomycetes</taxon>
        <taxon>Micrococcales</taxon>
        <taxon>Micrococcaceae</taxon>
        <taxon>Pseudoglutamicibacter</taxon>
    </lineage>
</organism>
<evidence type="ECO:0000256" key="9">
    <source>
        <dbReference type="HAMAP-Rule" id="MF_00151"/>
    </source>
</evidence>
<sequence>MTRVVCPGSFDPVHKGHLEVFMRAASLFDEVIVAVSTNPAKTYRFSEDERVQMIRDQVSSISGIIVEPMGNGLLADYCARKGARAILKGLRNSQDFQFETPMASMNRHLTGVETVFILGDPEYQYVSSSLIKEVASLGGDITDFVPKSVAAKFAD</sequence>
<dbReference type="EMBL" id="JASODW010000001">
    <property type="protein sequence ID" value="MDK6274299.1"/>
    <property type="molecule type" value="Genomic_DNA"/>
</dbReference>
<comment type="pathway">
    <text evidence="9">Cofactor biosynthesis; coenzyme A biosynthesis; CoA from (R)-pantothenate: step 4/5.</text>
</comment>
<feature type="binding site" evidence="9">
    <location>
        <position position="9"/>
    </location>
    <ligand>
        <name>substrate</name>
    </ligand>
</feature>
<accession>A0AAP4C585</accession>
<proteinExistence type="inferred from homology"/>
<dbReference type="InterPro" id="IPR001980">
    <property type="entry name" value="PPAT"/>
</dbReference>
<comment type="catalytic activity">
    <reaction evidence="8 9">
        <text>(R)-4'-phosphopantetheine + ATP + H(+) = 3'-dephospho-CoA + diphosphate</text>
        <dbReference type="Rhea" id="RHEA:19801"/>
        <dbReference type="ChEBI" id="CHEBI:15378"/>
        <dbReference type="ChEBI" id="CHEBI:30616"/>
        <dbReference type="ChEBI" id="CHEBI:33019"/>
        <dbReference type="ChEBI" id="CHEBI:57328"/>
        <dbReference type="ChEBI" id="CHEBI:61723"/>
        <dbReference type="EC" id="2.7.7.3"/>
    </reaction>
</comment>
<evidence type="ECO:0000313" key="11">
    <source>
        <dbReference type="EMBL" id="MDK6274299.1"/>
    </source>
</evidence>
<evidence type="ECO:0000256" key="5">
    <source>
        <dbReference type="ARBA" id="ARBA00022840"/>
    </source>
</evidence>
<keyword evidence="7 9" id="KW-0173">Coenzyme A biosynthesis</keyword>
<dbReference type="GO" id="GO:0005524">
    <property type="term" value="F:ATP binding"/>
    <property type="evidence" value="ECO:0007669"/>
    <property type="project" value="UniProtKB-KW"/>
</dbReference>
<feature type="binding site" evidence="9">
    <location>
        <position position="88"/>
    </location>
    <ligand>
        <name>substrate</name>
    </ligand>
</feature>
<evidence type="ECO:0000256" key="8">
    <source>
        <dbReference type="ARBA" id="ARBA00029346"/>
    </source>
</evidence>
<feature type="binding site" evidence="9">
    <location>
        <position position="17"/>
    </location>
    <ligand>
        <name>ATP</name>
        <dbReference type="ChEBI" id="CHEBI:30616"/>
    </ligand>
</feature>
<keyword evidence="5 9" id="KW-0067">ATP-binding</keyword>
<keyword evidence="6 9" id="KW-0460">Magnesium</keyword>
<evidence type="ECO:0000256" key="3">
    <source>
        <dbReference type="ARBA" id="ARBA00022695"/>
    </source>
</evidence>
<dbReference type="NCBIfam" id="TIGR00125">
    <property type="entry name" value="cyt_tran_rel"/>
    <property type="match status" value="1"/>
</dbReference>
<evidence type="ECO:0000313" key="12">
    <source>
        <dbReference type="Proteomes" id="UP001240483"/>
    </source>
</evidence>
<evidence type="ECO:0000256" key="1">
    <source>
        <dbReference type="ARBA" id="ARBA00022490"/>
    </source>
</evidence>
<dbReference type="NCBIfam" id="TIGR01510">
    <property type="entry name" value="coaD_prev_kdtB"/>
    <property type="match status" value="1"/>
</dbReference>
<comment type="cofactor">
    <cofactor evidence="9">
        <name>Mg(2+)</name>
        <dbReference type="ChEBI" id="CHEBI:18420"/>
    </cofactor>
</comment>
<evidence type="ECO:0000256" key="2">
    <source>
        <dbReference type="ARBA" id="ARBA00022679"/>
    </source>
</evidence>
<dbReference type="EC" id="2.7.7.3" evidence="9"/>
<feature type="binding site" evidence="9">
    <location>
        <position position="41"/>
    </location>
    <ligand>
        <name>substrate</name>
    </ligand>
</feature>
<dbReference type="GO" id="GO:0005737">
    <property type="term" value="C:cytoplasm"/>
    <property type="evidence" value="ECO:0007669"/>
    <property type="project" value="UniProtKB-SubCell"/>
</dbReference>
<dbReference type="PANTHER" id="PTHR21342:SF1">
    <property type="entry name" value="PHOSPHOPANTETHEINE ADENYLYLTRANSFERASE"/>
    <property type="match status" value="1"/>
</dbReference>
<feature type="binding site" evidence="9">
    <location>
        <begin position="9"/>
        <end position="10"/>
    </location>
    <ligand>
        <name>ATP</name>
        <dbReference type="ChEBI" id="CHEBI:30616"/>
    </ligand>
</feature>
<evidence type="ECO:0000256" key="6">
    <source>
        <dbReference type="ARBA" id="ARBA00022842"/>
    </source>
</evidence>
<dbReference type="InterPro" id="IPR004821">
    <property type="entry name" value="Cyt_trans-like"/>
</dbReference>
<dbReference type="SUPFAM" id="SSF52374">
    <property type="entry name" value="Nucleotidylyl transferase"/>
    <property type="match status" value="1"/>
</dbReference>
<keyword evidence="4 9" id="KW-0547">Nucleotide-binding</keyword>
<comment type="function">
    <text evidence="9">Reversibly transfers an adenylyl group from ATP to 4'-phosphopantetheine, yielding dephospho-CoA (dPCoA) and pyrophosphate.</text>
</comment>
<gene>
    <name evidence="9 11" type="primary">coaD</name>
    <name evidence="11" type="ORF">QP116_00785</name>
</gene>
<evidence type="ECO:0000256" key="7">
    <source>
        <dbReference type="ARBA" id="ARBA00022993"/>
    </source>
</evidence>
<feature type="binding site" evidence="9">
    <location>
        <begin position="123"/>
        <end position="129"/>
    </location>
    <ligand>
        <name>ATP</name>
        <dbReference type="ChEBI" id="CHEBI:30616"/>
    </ligand>
</feature>
<reference evidence="11" key="1">
    <citation type="submission" date="2023-05" db="EMBL/GenBank/DDBJ databases">
        <title>Cataloging the Phylogenetic Diversity of Human Bladder Bacteria.</title>
        <authorList>
            <person name="Du J."/>
        </authorList>
    </citation>
    <scope>NUCLEOTIDE SEQUENCE</scope>
    <source>
        <strain evidence="11">UMB9978</strain>
    </source>
</reference>
<keyword evidence="1 9" id="KW-0963">Cytoplasm</keyword>
<feature type="binding site" evidence="9">
    <location>
        <position position="74"/>
    </location>
    <ligand>
        <name>substrate</name>
    </ligand>
</feature>
<dbReference type="RefSeq" id="WP_101629456.1">
    <property type="nucleotide sequence ID" value="NZ_CALUAG010000003.1"/>
</dbReference>
<comment type="subcellular location">
    <subcellularLocation>
        <location evidence="9">Cytoplasm</location>
    </subcellularLocation>
</comment>
<dbReference type="Pfam" id="PF01467">
    <property type="entry name" value="CTP_transf_like"/>
    <property type="match status" value="1"/>
</dbReference>
<dbReference type="GO" id="GO:0004595">
    <property type="term" value="F:pantetheine-phosphate adenylyltransferase activity"/>
    <property type="evidence" value="ECO:0007669"/>
    <property type="project" value="UniProtKB-UniRule"/>
</dbReference>
<dbReference type="InterPro" id="IPR014729">
    <property type="entry name" value="Rossmann-like_a/b/a_fold"/>
</dbReference>
<feature type="domain" description="Cytidyltransferase-like" evidence="10">
    <location>
        <begin position="5"/>
        <end position="133"/>
    </location>
</feature>
<comment type="subunit">
    <text evidence="9">Homohexamer.</text>
</comment>
<keyword evidence="2 9" id="KW-0808">Transferase</keyword>
<dbReference type="PANTHER" id="PTHR21342">
    <property type="entry name" value="PHOSPHOPANTETHEINE ADENYLYLTRANSFERASE"/>
    <property type="match status" value="1"/>
</dbReference>
<name>A0AAP4C585_9MICC</name>
<dbReference type="Gene3D" id="3.40.50.620">
    <property type="entry name" value="HUPs"/>
    <property type="match status" value="1"/>
</dbReference>
<comment type="caution">
    <text evidence="11">The sequence shown here is derived from an EMBL/GenBank/DDBJ whole genome shotgun (WGS) entry which is preliminary data.</text>
</comment>